<evidence type="ECO:0008006" key="3">
    <source>
        <dbReference type="Google" id="ProtNLM"/>
    </source>
</evidence>
<evidence type="ECO:0000313" key="1">
    <source>
        <dbReference type="EMBL" id="TYL92606.1"/>
    </source>
</evidence>
<proteinExistence type="predicted"/>
<organism evidence="1 2">
    <name type="scientific">Bradyrhizobium rifense</name>
    <dbReference type="NCBI Taxonomy" id="515499"/>
    <lineage>
        <taxon>Bacteria</taxon>
        <taxon>Pseudomonadati</taxon>
        <taxon>Pseudomonadota</taxon>
        <taxon>Alphaproteobacteria</taxon>
        <taxon>Hyphomicrobiales</taxon>
        <taxon>Nitrobacteraceae</taxon>
        <taxon>Bradyrhizobium</taxon>
    </lineage>
</organism>
<sequence>MLERLEADLKARGENLEELIFAISGVSGGSVGAMEYVAALHGRSAFGSQAKATEFLKSDFLAGAIASLVFVDGPSNFLPDLGQPDRGTALERSLEKGSSGYLAHSFLSFFPDINSASKRWTPSLLLNATHQETGRRIIASNLKIERDVFLDTFDELDLLGSDIRASTAAHNSARFTYVSPAGKLEPKGGASFLSGETNRGYVIDGGYFENYGAVTALELAREARAQIEAKRGVGAVRLIVLQISSDPTLTKERTRVRIREDEKLGCVLTTSMPAVGAATTSDFLQFRDSGWNAKTGRWEKNDGEGFVVAYLNELAAPLLGVTAVREAHGTLAAAELAASVCDERELSRVEAKLQSKGLNLLAPVTNTQDPAPIQRWSRARAEPHFSHLAMCEVSENGNAPIVPPLGWVLSKPMREQFPNILKDCGNDTELNSLEAVLDRSNGRIA</sequence>
<dbReference type="OrthoDB" id="581211at2"/>
<accession>A0A5D3K901</accession>
<dbReference type="AlphaFoldDB" id="A0A5D3K901"/>
<reference evidence="1 2" key="1">
    <citation type="submission" date="2019-08" db="EMBL/GenBank/DDBJ databases">
        <title>Bradyrhizobium hipponensis sp. nov., a rhizobium isolated from a Lupinus angustifolius root nodule in Tunisia.</title>
        <authorList>
            <person name="Off K."/>
            <person name="Rejili M."/>
            <person name="Mars M."/>
            <person name="Brachmann A."/>
            <person name="Marin M."/>
        </authorList>
    </citation>
    <scope>NUCLEOTIDE SEQUENCE [LARGE SCALE GENOMIC DNA]</scope>
    <source>
        <strain evidence="1 2">CTAW71</strain>
    </source>
</reference>
<name>A0A5D3K901_9BRAD</name>
<evidence type="ECO:0000313" key="2">
    <source>
        <dbReference type="Proteomes" id="UP000324758"/>
    </source>
</evidence>
<dbReference type="Proteomes" id="UP000324758">
    <property type="component" value="Unassembled WGS sequence"/>
</dbReference>
<gene>
    <name evidence="1" type="ORF">FXB40_24515</name>
</gene>
<keyword evidence="2" id="KW-1185">Reference proteome</keyword>
<dbReference type="EMBL" id="VSSS01000037">
    <property type="protein sequence ID" value="TYL92606.1"/>
    <property type="molecule type" value="Genomic_DNA"/>
</dbReference>
<protein>
    <recommendedName>
        <fullName evidence="3">PNPLA domain-containing protein</fullName>
    </recommendedName>
</protein>
<comment type="caution">
    <text evidence="1">The sequence shown here is derived from an EMBL/GenBank/DDBJ whole genome shotgun (WGS) entry which is preliminary data.</text>
</comment>
<dbReference type="RefSeq" id="WP_148774740.1">
    <property type="nucleotide sequence ID" value="NZ_VSSS01000037.1"/>
</dbReference>